<accession>A2E3A5</accession>
<sequence length="172" mass="21015">MIPLLAVRRSFDLGDPEYLGWRMRCERDYSSRLGKLERELPLFKPKKNNQLDDIGRMMWAQRCEAEIRRLQKEGKWLQLSKPKKNDQLDDIGRMMCEQRWEEERRRLIKEGKWHPIWFPLFSHSKTSPKSTPNYDYDFSKQMDRIARRMRLLRMRNDLIKQGKPIPAYLRFI</sequence>
<dbReference type="VEuPathDB" id="TrichDB:TVAG_430820"/>
<protein>
    <submittedName>
        <fullName evidence="1">Uncharacterized protein</fullName>
    </submittedName>
</protein>
<dbReference type="Proteomes" id="UP000001542">
    <property type="component" value="Unassembled WGS sequence"/>
</dbReference>
<proteinExistence type="predicted"/>
<dbReference type="AlphaFoldDB" id="A2E3A5"/>
<dbReference type="InParanoid" id="A2E3A5"/>
<dbReference type="VEuPathDB" id="TrichDB:TVAGG3_1017550"/>
<reference evidence="1" key="1">
    <citation type="submission" date="2006-10" db="EMBL/GenBank/DDBJ databases">
        <authorList>
            <person name="Amadeo P."/>
            <person name="Zhao Q."/>
            <person name="Wortman J."/>
            <person name="Fraser-Liggett C."/>
            <person name="Carlton J."/>
        </authorList>
    </citation>
    <scope>NUCLEOTIDE SEQUENCE</scope>
    <source>
        <strain evidence="1">G3</strain>
    </source>
</reference>
<evidence type="ECO:0000313" key="2">
    <source>
        <dbReference type="Proteomes" id="UP000001542"/>
    </source>
</evidence>
<evidence type="ECO:0000313" key="1">
    <source>
        <dbReference type="EMBL" id="EAY12915.1"/>
    </source>
</evidence>
<name>A2E3A5_TRIV3</name>
<dbReference type="KEGG" id="tva:4770884"/>
<dbReference type="RefSeq" id="XP_001325138.1">
    <property type="nucleotide sequence ID" value="XM_001325103.1"/>
</dbReference>
<dbReference type="EMBL" id="DS113294">
    <property type="protein sequence ID" value="EAY12915.1"/>
    <property type="molecule type" value="Genomic_DNA"/>
</dbReference>
<organism evidence="1 2">
    <name type="scientific">Trichomonas vaginalis (strain ATCC PRA-98 / G3)</name>
    <dbReference type="NCBI Taxonomy" id="412133"/>
    <lineage>
        <taxon>Eukaryota</taxon>
        <taxon>Metamonada</taxon>
        <taxon>Parabasalia</taxon>
        <taxon>Trichomonadida</taxon>
        <taxon>Trichomonadidae</taxon>
        <taxon>Trichomonas</taxon>
    </lineage>
</organism>
<reference evidence="1" key="2">
    <citation type="journal article" date="2007" name="Science">
        <title>Draft genome sequence of the sexually transmitted pathogen Trichomonas vaginalis.</title>
        <authorList>
            <person name="Carlton J.M."/>
            <person name="Hirt R.P."/>
            <person name="Silva J.C."/>
            <person name="Delcher A.L."/>
            <person name="Schatz M."/>
            <person name="Zhao Q."/>
            <person name="Wortman J.R."/>
            <person name="Bidwell S.L."/>
            <person name="Alsmark U.C.M."/>
            <person name="Besteiro S."/>
            <person name="Sicheritz-Ponten T."/>
            <person name="Noel C.J."/>
            <person name="Dacks J.B."/>
            <person name="Foster P.G."/>
            <person name="Simillion C."/>
            <person name="Van de Peer Y."/>
            <person name="Miranda-Saavedra D."/>
            <person name="Barton G.J."/>
            <person name="Westrop G.D."/>
            <person name="Mueller S."/>
            <person name="Dessi D."/>
            <person name="Fiori P.L."/>
            <person name="Ren Q."/>
            <person name="Paulsen I."/>
            <person name="Zhang H."/>
            <person name="Bastida-Corcuera F.D."/>
            <person name="Simoes-Barbosa A."/>
            <person name="Brown M.T."/>
            <person name="Hayes R.D."/>
            <person name="Mukherjee M."/>
            <person name="Okumura C.Y."/>
            <person name="Schneider R."/>
            <person name="Smith A.J."/>
            <person name="Vanacova S."/>
            <person name="Villalvazo M."/>
            <person name="Haas B.J."/>
            <person name="Pertea M."/>
            <person name="Feldblyum T.V."/>
            <person name="Utterback T.R."/>
            <person name="Shu C.L."/>
            <person name="Osoegawa K."/>
            <person name="de Jong P.J."/>
            <person name="Hrdy I."/>
            <person name="Horvathova L."/>
            <person name="Zubacova Z."/>
            <person name="Dolezal P."/>
            <person name="Malik S.B."/>
            <person name="Logsdon J.M. Jr."/>
            <person name="Henze K."/>
            <person name="Gupta A."/>
            <person name="Wang C.C."/>
            <person name="Dunne R.L."/>
            <person name="Upcroft J.A."/>
            <person name="Upcroft P."/>
            <person name="White O."/>
            <person name="Salzberg S.L."/>
            <person name="Tang P."/>
            <person name="Chiu C.-H."/>
            <person name="Lee Y.-S."/>
            <person name="Embley T.M."/>
            <person name="Coombs G.H."/>
            <person name="Mottram J.C."/>
            <person name="Tachezy J."/>
            <person name="Fraser-Liggett C.M."/>
            <person name="Johnson P.J."/>
        </authorList>
    </citation>
    <scope>NUCLEOTIDE SEQUENCE [LARGE SCALE GENOMIC DNA]</scope>
    <source>
        <strain evidence="1">G3</strain>
    </source>
</reference>
<gene>
    <name evidence="1" type="ORF">TVAG_430820</name>
</gene>
<keyword evidence="2" id="KW-1185">Reference proteome</keyword>